<name>A0A291QT96_9BACT</name>
<dbReference type="NCBIfam" id="NF041325">
    <property type="entry name" value="Bacteroid_MobB"/>
    <property type="match status" value="1"/>
</dbReference>
<dbReference type="KEGG" id="cbae:COR50_08380"/>
<dbReference type="InterPro" id="IPR005094">
    <property type="entry name" value="Endonuclease_MobA/VirD2"/>
</dbReference>
<dbReference type="OrthoDB" id="915634at2"/>
<proteinExistence type="predicted"/>
<dbReference type="RefSeq" id="WP_098193580.1">
    <property type="nucleotide sequence ID" value="NZ_CP023777.1"/>
</dbReference>
<evidence type="ECO:0000313" key="3">
    <source>
        <dbReference type="Proteomes" id="UP000220133"/>
    </source>
</evidence>
<dbReference type="Proteomes" id="UP000220133">
    <property type="component" value="Chromosome"/>
</dbReference>
<organism evidence="2 3">
    <name type="scientific">Chitinophaga caeni</name>
    <dbReference type="NCBI Taxonomy" id="2029983"/>
    <lineage>
        <taxon>Bacteria</taxon>
        <taxon>Pseudomonadati</taxon>
        <taxon>Bacteroidota</taxon>
        <taxon>Chitinophagia</taxon>
        <taxon>Chitinophagales</taxon>
        <taxon>Chitinophagaceae</taxon>
        <taxon>Chitinophaga</taxon>
    </lineage>
</organism>
<protein>
    <submittedName>
        <fullName evidence="2">Relaxase</fullName>
    </submittedName>
</protein>
<reference evidence="2 3" key="1">
    <citation type="submission" date="2017-10" db="EMBL/GenBank/DDBJ databases">
        <title>Paenichitinophaga pekingensis gen. nov., sp. nov., isolated from activated sludge.</title>
        <authorList>
            <person name="Jin D."/>
            <person name="Kong X."/>
            <person name="Deng Y."/>
            <person name="Bai Z."/>
        </authorList>
    </citation>
    <scope>NUCLEOTIDE SEQUENCE [LARGE SCALE GENOMIC DNA]</scope>
    <source>
        <strain evidence="2 3">13</strain>
    </source>
</reference>
<sequence>MIAKIGKGSNMYGAILYNQQKVDKENGAVLFLNKIPDTVDGKYSVAYFNKCFEPYLSANIKTEKTVRHISLNPDPADKVSDEQFMEIALEYMERMGYGSQPYIVFKHTDIDRMHIHIVSTCVGIDGKKIPDDYDHPRSMAICRDLEQKYNLQKATKQEQKQGNKVFKPMDYHKGDIKSQIASVVRHLPKYYSLSTMGSYNALLSLFNITVEEVKGERNGQPVNGLVYLALDENGNKASNPFKASLFGKDAGITQLQKHFEQSKEKLKTSSVRSVLKNTVELGIHTTSNETDFKKQLTEQGINTIIRRNNEGRIYGITFIDHESRSVWNGSQLDRNLSANVFNDWWNNGNKPRLKIQDNPITKTNELDNLPTKDLFEFLSQEHSSNFDLSVFSLLPDAQGDDYEEEQFANRIKKRKGFRK</sequence>
<dbReference type="AlphaFoldDB" id="A0A291QT96"/>
<dbReference type="EMBL" id="CP023777">
    <property type="protein sequence ID" value="ATL47198.1"/>
    <property type="molecule type" value="Genomic_DNA"/>
</dbReference>
<accession>A0A291QT96</accession>
<feature type="domain" description="MobA/VirD2-like nuclease" evidence="1">
    <location>
        <begin position="52"/>
        <end position="151"/>
    </location>
</feature>
<dbReference type="Pfam" id="PF03432">
    <property type="entry name" value="Relaxase"/>
    <property type="match status" value="1"/>
</dbReference>
<keyword evidence="3" id="KW-1185">Reference proteome</keyword>
<evidence type="ECO:0000259" key="1">
    <source>
        <dbReference type="Pfam" id="PF03432"/>
    </source>
</evidence>
<evidence type="ECO:0000313" key="2">
    <source>
        <dbReference type="EMBL" id="ATL47198.1"/>
    </source>
</evidence>
<gene>
    <name evidence="2" type="ORF">COR50_08380</name>
</gene>